<accession>A0A084VGH2</accession>
<proteinExistence type="predicted"/>
<dbReference type="EMBL" id="KE524827">
    <property type="protein sequence ID" value="KFB37066.1"/>
    <property type="molecule type" value="Genomic_DNA"/>
</dbReference>
<name>A0A084VGH2_ANOSI</name>
<reference evidence="2" key="2">
    <citation type="submission" date="2020-05" db="UniProtKB">
        <authorList>
            <consortium name="EnsemblMetazoa"/>
        </authorList>
    </citation>
    <scope>IDENTIFICATION</scope>
</reference>
<gene>
    <name evidence="1" type="ORF">ZHAS_00004274</name>
</gene>
<sequence>MTANLELDLPPMDDAQSAACGAATGVCEAMSIRFFHPALERVESFNSDVLEISHAHLHPTRPGIRWNRFACATSGQWSARWSEKSNFNTVT</sequence>
<organism evidence="1">
    <name type="scientific">Anopheles sinensis</name>
    <name type="common">Mosquito</name>
    <dbReference type="NCBI Taxonomy" id="74873"/>
    <lineage>
        <taxon>Eukaryota</taxon>
        <taxon>Metazoa</taxon>
        <taxon>Ecdysozoa</taxon>
        <taxon>Arthropoda</taxon>
        <taxon>Hexapoda</taxon>
        <taxon>Insecta</taxon>
        <taxon>Pterygota</taxon>
        <taxon>Neoptera</taxon>
        <taxon>Endopterygota</taxon>
        <taxon>Diptera</taxon>
        <taxon>Nematocera</taxon>
        <taxon>Culicoidea</taxon>
        <taxon>Culicidae</taxon>
        <taxon>Anophelinae</taxon>
        <taxon>Anopheles</taxon>
    </lineage>
</organism>
<protein>
    <submittedName>
        <fullName evidence="1 2">Uncharacterized protein</fullName>
    </submittedName>
</protein>
<dbReference type="Proteomes" id="UP000030765">
    <property type="component" value="Unassembled WGS sequence"/>
</dbReference>
<evidence type="ECO:0000313" key="1">
    <source>
        <dbReference type="EMBL" id="KFB37066.1"/>
    </source>
</evidence>
<dbReference type="EMBL" id="ATLV01012928">
    <property type="status" value="NOT_ANNOTATED_CDS"/>
    <property type="molecule type" value="Genomic_DNA"/>
</dbReference>
<evidence type="ECO:0000313" key="2">
    <source>
        <dbReference type="EnsemblMetazoa" id="ASIC004274-PA"/>
    </source>
</evidence>
<reference evidence="1 3" key="1">
    <citation type="journal article" date="2014" name="BMC Genomics">
        <title>Genome sequence of Anopheles sinensis provides insight into genetics basis of mosquito competence for malaria parasites.</title>
        <authorList>
            <person name="Zhou D."/>
            <person name="Zhang D."/>
            <person name="Ding G."/>
            <person name="Shi L."/>
            <person name="Hou Q."/>
            <person name="Ye Y."/>
            <person name="Xu Y."/>
            <person name="Zhou H."/>
            <person name="Xiong C."/>
            <person name="Li S."/>
            <person name="Yu J."/>
            <person name="Hong S."/>
            <person name="Yu X."/>
            <person name="Zou P."/>
            <person name="Chen C."/>
            <person name="Chang X."/>
            <person name="Wang W."/>
            <person name="Lv Y."/>
            <person name="Sun Y."/>
            <person name="Ma L."/>
            <person name="Shen B."/>
            <person name="Zhu C."/>
        </authorList>
    </citation>
    <scope>NUCLEOTIDE SEQUENCE [LARGE SCALE GENOMIC DNA]</scope>
</reference>
<dbReference type="VEuPathDB" id="VectorBase:ASIC004274"/>
<evidence type="ECO:0000313" key="3">
    <source>
        <dbReference type="Proteomes" id="UP000030765"/>
    </source>
</evidence>
<dbReference type="AlphaFoldDB" id="A0A084VGH2"/>
<keyword evidence="3" id="KW-1185">Reference proteome</keyword>
<dbReference type="EnsemblMetazoa" id="ASIC004274-RA">
    <property type="protein sequence ID" value="ASIC004274-PA"/>
    <property type="gene ID" value="ASIC004274"/>
</dbReference>